<dbReference type="HAMAP" id="MF_01471">
    <property type="entry name" value="Cas2"/>
    <property type="match status" value="1"/>
</dbReference>
<reference evidence="10 11" key="1">
    <citation type="submission" date="2019-01" db="EMBL/GenBank/DDBJ databases">
        <authorList>
            <person name="Ruckert C."/>
            <person name="Busche T."/>
            <person name="Kalinowski J."/>
        </authorList>
    </citation>
    <scope>NUCLEOTIDE SEQUENCE [LARGE SCALE GENOMIC DNA]</scope>
    <source>
        <strain evidence="10 11">136/3</strain>
    </source>
</reference>
<evidence type="ECO:0000256" key="4">
    <source>
        <dbReference type="ARBA" id="ARBA00022723"/>
    </source>
</evidence>
<evidence type="ECO:0000256" key="9">
    <source>
        <dbReference type="HAMAP-Rule" id="MF_01471"/>
    </source>
</evidence>
<dbReference type="GO" id="GO:0051607">
    <property type="term" value="P:defense response to virus"/>
    <property type="evidence" value="ECO:0007669"/>
    <property type="project" value="UniProtKB-UniRule"/>
</dbReference>
<keyword evidence="5 9" id="KW-0255">Endonuclease</keyword>
<dbReference type="KEGG" id="cpeg:CPELA_00780"/>
<protein>
    <recommendedName>
        <fullName evidence="9">CRISPR-associated endoribonuclease Cas2</fullName>
        <ecNumber evidence="9">3.1.-.-</ecNumber>
    </recommendedName>
</protein>
<evidence type="ECO:0000256" key="5">
    <source>
        <dbReference type="ARBA" id="ARBA00022759"/>
    </source>
</evidence>
<dbReference type="AlphaFoldDB" id="A0A410W6I6"/>
<keyword evidence="6 9" id="KW-0378">Hydrolase</keyword>
<keyword evidence="4 9" id="KW-0479">Metal-binding</keyword>
<evidence type="ECO:0000256" key="7">
    <source>
        <dbReference type="ARBA" id="ARBA00022842"/>
    </source>
</evidence>
<comment type="similarity">
    <text evidence="2 9">Belongs to the CRISPR-associated endoribonuclease Cas2 protein family.</text>
</comment>
<dbReference type="InterPro" id="IPR021127">
    <property type="entry name" value="CRISPR_associated_Cas2"/>
</dbReference>
<evidence type="ECO:0000256" key="8">
    <source>
        <dbReference type="ARBA" id="ARBA00023118"/>
    </source>
</evidence>
<comment type="cofactor">
    <cofactor evidence="1 9">
        <name>Mg(2+)</name>
        <dbReference type="ChEBI" id="CHEBI:18420"/>
    </cofactor>
</comment>
<evidence type="ECO:0000313" key="10">
    <source>
        <dbReference type="EMBL" id="QAU51457.1"/>
    </source>
</evidence>
<evidence type="ECO:0000256" key="1">
    <source>
        <dbReference type="ARBA" id="ARBA00001946"/>
    </source>
</evidence>
<comment type="function">
    <text evidence="9">CRISPR (clustered regularly interspaced short palindromic repeat), is an adaptive immune system that provides protection against mobile genetic elements (viruses, transposable elements and conjugative plasmids). CRISPR clusters contain sequences complementary to antecedent mobile elements and target invading nucleic acids. CRISPR clusters are transcribed and processed into CRISPR RNA (crRNA). Functions as a ssRNA-specific endoribonuclease. Involved in the integration of spacer DNA into the CRISPR cassette.</text>
</comment>
<evidence type="ECO:0000256" key="6">
    <source>
        <dbReference type="ARBA" id="ARBA00022801"/>
    </source>
</evidence>
<evidence type="ECO:0000256" key="2">
    <source>
        <dbReference type="ARBA" id="ARBA00009959"/>
    </source>
</evidence>
<dbReference type="PANTHER" id="PTHR34405">
    <property type="entry name" value="CRISPR-ASSOCIATED ENDORIBONUCLEASE CAS2"/>
    <property type="match status" value="1"/>
</dbReference>
<keyword evidence="7 9" id="KW-0460">Magnesium</keyword>
<dbReference type="CDD" id="cd09725">
    <property type="entry name" value="Cas2_I_II_III"/>
    <property type="match status" value="1"/>
</dbReference>
<organism evidence="10 11">
    <name type="scientific">Corynebacterium pelargi</name>
    <dbReference type="NCBI Taxonomy" id="1471400"/>
    <lineage>
        <taxon>Bacteria</taxon>
        <taxon>Bacillati</taxon>
        <taxon>Actinomycetota</taxon>
        <taxon>Actinomycetes</taxon>
        <taxon>Mycobacteriales</taxon>
        <taxon>Corynebacteriaceae</taxon>
        <taxon>Corynebacterium</taxon>
    </lineage>
</organism>
<dbReference type="InterPro" id="IPR019199">
    <property type="entry name" value="Virulence_VapD/CRISPR_Cas2"/>
</dbReference>
<dbReference type="Pfam" id="PF09827">
    <property type="entry name" value="CRISPR_Cas2"/>
    <property type="match status" value="1"/>
</dbReference>
<evidence type="ECO:0000313" key="11">
    <source>
        <dbReference type="Proteomes" id="UP000288929"/>
    </source>
</evidence>
<dbReference type="GO" id="GO:0016787">
    <property type="term" value="F:hydrolase activity"/>
    <property type="evidence" value="ECO:0007669"/>
    <property type="project" value="UniProtKB-KW"/>
</dbReference>
<dbReference type="EMBL" id="CP035299">
    <property type="protein sequence ID" value="QAU51457.1"/>
    <property type="molecule type" value="Genomic_DNA"/>
</dbReference>
<feature type="binding site" evidence="9">
    <location>
        <position position="4"/>
    </location>
    <ligand>
        <name>Mg(2+)</name>
        <dbReference type="ChEBI" id="CHEBI:18420"/>
        <note>catalytic</note>
    </ligand>
</feature>
<dbReference type="NCBIfam" id="TIGR01573">
    <property type="entry name" value="cas2"/>
    <property type="match status" value="1"/>
</dbReference>
<dbReference type="RefSeq" id="WP_229718444.1">
    <property type="nucleotide sequence ID" value="NZ_BMCX01000004.1"/>
</dbReference>
<dbReference type="Proteomes" id="UP000288929">
    <property type="component" value="Chromosome"/>
</dbReference>
<dbReference type="EC" id="3.1.-.-" evidence="9"/>
<dbReference type="PANTHER" id="PTHR34405:SF3">
    <property type="entry name" value="CRISPR-ASSOCIATED ENDORIBONUCLEASE CAS2 3"/>
    <property type="match status" value="1"/>
</dbReference>
<gene>
    <name evidence="9 10" type="primary">cas2</name>
    <name evidence="10" type="ORF">CPELA_00780</name>
</gene>
<keyword evidence="8 9" id="KW-0051">Antiviral defense</keyword>
<dbReference type="Gene3D" id="3.30.70.240">
    <property type="match status" value="1"/>
</dbReference>
<keyword evidence="3 9" id="KW-0540">Nuclease</keyword>
<evidence type="ECO:0000256" key="3">
    <source>
        <dbReference type="ARBA" id="ARBA00022722"/>
    </source>
</evidence>
<dbReference type="GO" id="GO:0004521">
    <property type="term" value="F:RNA endonuclease activity"/>
    <property type="evidence" value="ECO:0007669"/>
    <property type="project" value="InterPro"/>
</dbReference>
<name>A0A410W6I6_9CORY</name>
<dbReference type="GO" id="GO:0046872">
    <property type="term" value="F:metal ion binding"/>
    <property type="evidence" value="ECO:0007669"/>
    <property type="project" value="UniProtKB-UniRule"/>
</dbReference>
<sequence>MAYDISNDRRRTRLASKLEKYGDRLQYSVFVVDASPAKLIRMKSEIEEVLDLQKDSVLLCDLGRLTELSEARFSFLGQSREITPGEAFVF</sequence>
<comment type="subunit">
    <text evidence="9">Homodimer, forms a heterotetramer with a Cas1 homodimer.</text>
</comment>
<proteinExistence type="inferred from homology"/>
<accession>A0A410W6I6</accession>
<dbReference type="GO" id="GO:0043571">
    <property type="term" value="P:maintenance of CRISPR repeat elements"/>
    <property type="evidence" value="ECO:0007669"/>
    <property type="project" value="UniProtKB-UniRule"/>
</dbReference>
<dbReference type="SUPFAM" id="SSF143430">
    <property type="entry name" value="TTP0101/SSO1404-like"/>
    <property type="match status" value="1"/>
</dbReference>
<keyword evidence="11" id="KW-1185">Reference proteome</keyword>